<dbReference type="InterPro" id="IPR037143">
    <property type="entry name" value="4-PPantetheinyl_Trfase_dom_sf"/>
</dbReference>
<name>A0ABU8Y6P5_9MICO</name>
<dbReference type="EMBL" id="JBBLYY010000018">
    <property type="protein sequence ID" value="MEK0170347.1"/>
    <property type="molecule type" value="Genomic_DNA"/>
</dbReference>
<proteinExistence type="predicted"/>
<keyword evidence="1 3" id="KW-0808">Transferase</keyword>
<keyword evidence="4" id="KW-1185">Reference proteome</keyword>
<evidence type="ECO:0000313" key="4">
    <source>
        <dbReference type="Proteomes" id="UP001370299"/>
    </source>
</evidence>
<evidence type="ECO:0000256" key="1">
    <source>
        <dbReference type="ARBA" id="ARBA00022679"/>
    </source>
</evidence>
<organism evidence="3 4">
    <name type="scientific">Curtobacterium citreum</name>
    <dbReference type="NCBI Taxonomy" id="2036"/>
    <lineage>
        <taxon>Bacteria</taxon>
        <taxon>Bacillati</taxon>
        <taxon>Actinomycetota</taxon>
        <taxon>Actinomycetes</taxon>
        <taxon>Micrococcales</taxon>
        <taxon>Microbacteriaceae</taxon>
        <taxon>Curtobacterium</taxon>
    </lineage>
</organism>
<dbReference type="Proteomes" id="UP001370299">
    <property type="component" value="Unassembled WGS sequence"/>
</dbReference>
<feature type="domain" description="4'-phosphopantetheinyl transferase" evidence="2">
    <location>
        <begin position="87"/>
        <end position="152"/>
    </location>
</feature>
<dbReference type="Gene3D" id="3.90.470.20">
    <property type="entry name" value="4'-phosphopantetheinyl transferase domain"/>
    <property type="match status" value="1"/>
</dbReference>
<accession>A0ABU8Y6P5</accession>
<gene>
    <name evidence="3" type="ORF">WMN62_02590</name>
</gene>
<comment type="caution">
    <text evidence="3">The sequence shown here is derived from an EMBL/GenBank/DDBJ whole genome shotgun (WGS) entry which is preliminary data.</text>
</comment>
<reference evidence="3 4" key="1">
    <citation type="submission" date="2024-03" db="EMBL/GenBank/DDBJ databases">
        <title>Whole genomes of four grape xylem sap localized bacterial endophytes.</title>
        <authorList>
            <person name="Kumar G."/>
            <person name="Savka M.A."/>
        </authorList>
    </citation>
    <scope>NUCLEOTIDE SEQUENCE [LARGE SCALE GENOMIC DNA]</scope>
    <source>
        <strain evidence="3 4">RIT_GXS8</strain>
    </source>
</reference>
<evidence type="ECO:0000259" key="2">
    <source>
        <dbReference type="Pfam" id="PF01648"/>
    </source>
</evidence>
<dbReference type="SUPFAM" id="SSF56214">
    <property type="entry name" value="4'-phosphopantetheinyl transferase"/>
    <property type="match status" value="1"/>
</dbReference>
<sequence length="194" mass="19186">MGESGLQTVVVTLCAPGPDRAADREALIAAVASASGSETAEVRAGRVCPHCGGTDHGRPWATVHGTGYGVSVSRTTGAVAIAVAPGSVGVDVERVSRVAAAPLDAFTSGERDRSAGEVGLLAACWAAKEAVLKRDGRGLRVDPSAVDVDVAAGSARFEGVDHAVTVLRPAADLVLVVAAGGLPVVVEGTVSGGA</sequence>
<evidence type="ECO:0000313" key="3">
    <source>
        <dbReference type="EMBL" id="MEK0170347.1"/>
    </source>
</evidence>
<dbReference type="GO" id="GO:0016740">
    <property type="term" value="F:transferase activity"/>
    <property type="evidence" value="ECO:0007669"/>
    <property type="project" value="UniProtKB-KW"/>
</dbReference>
<protein>
    <submittedName>
        <fullName evidence="3">4'-phosphopantetheinyl transferase superfamily protein</fullName>
    </submittedName>
</protein>
<dbReference type="InterPro" id="IPR008278">
    <property type="entry name" value="4-PPantetheinyl_Trfase_dom"/>
</dbReference>
<dbReference type="RefSeq" id="WP_340196386.1">
    <property type="nucleotide sequence ID" value="NZ_JBBKAP010000029.1"/>
</dbReference>
<dbReference type="Pfam" id="PF01648">
    <property type="entry name" value="ACPS"/>
    <property type="match status" value="1"/>
</dbReference>